<name>A0ABV6PPF8_9BURK</name>
<sequence>MTDADRTRRLRLALRLFGLVFIFGVYPLTVLWPSGWSWHHGQSEYLPMIIAIYATLGVFLLLVARDPEQHLSLIAFTLWSSIAHGGLMAVQSLADAQHAGHLLGDVPALFVIAAVLGWLCPRALTLRLDTGAPQPGGQAGHHLAR</sequence>
<proteinExistence type="predicted"/>
<evidence type="ECO:0000256" key="1">
    <source>
        <dbReference type="SAM" id="Phobius"/>
    </source>
</evidence>
<evidence type="ECO:0000313" key="2">
    <source>
        <dbReference type="EMBL" id="MFC0591738.1"/>
    </source>
</evidence>
<organism evidence="2 3">
    <name type="scientific">Ottowia pentelensis</name>
    <dbReference type="NCBI Taxonomy" id="511108"/>
    <lineage>
        <taxon>Bacteria</taxon>
        <taxon>Pseudomonadati</taxon>
        <taxon>Pseudomonadota</taxon>
        <taxon>Betaproteobacteria</taxon>
        <taxon>Burkholderiales</taxon>
        <taxon>Comamonadaceae</taxon>
        <taxon>Ottowia</taxon>
    </lineage>
</organism>
<feature type="transmembrane region" description="Helical" evidence="1">
    <location>
        <begin position="45"/>
        <end position="64"/>
    </location>
</feature>
<gene>
    <name evidence="2" type="ORF">ACFFGG_04130</name>
</gene>
<dbReference type="EMBL" id="JBHLTN010000007">
    <property type="protein sequence ID" value="MFC0591738.1"/>
    <property type="molecule type" value="Genomic_DNA"/>
</dbReference>
<dbReference type="RefSeq" id="WP_377480169.1">
    <property type="nucleotide sequence ID" value="NZ_JBHLTN010000007.1"/>
</dbReference>
<dbReference type="Pfam" id="PF20337">
    <property type="entry name" value="DUF6632"/>
    <property type="match status" value="1"/>
</dbReference>
<feature type="transmembrane region" description="Helical" evidence="1">
    <location>
        <begin position="71"/>
        <end position="90"/>
    </location>
</feature>
<keyword evidence="1" id="KW-0812">Transmembrane</keyword>
<comment type="caution">
    <text evidence="2">The sequence shown here is derived from an EMBL/GenBank/DDBJ whole genome shotgun (WGS) entry which is preliminary data.</text>
</comment>
<keyword evidence="1" id="KW-0472">Membrane</keyword>
<dbReference type="Proteomes" id="UP001589834">
    <property type="component" value="Unassembled WGS sequence"/>
</dbReference>
<evidence type="ECO:0000313" key="3">
    <source>
        <dbReference type="Proteomes" id="UP001589834"/>
    </source>
</evidence>
<dbReference type="InterPro" id="IPR046572">
    <property type="entry name" value="DUF6632"/>
</dbReference>
<feature type="transmembrane region" description="Helical" evidence="1">
    <location>
        <begin position="102"/>
        <end position="120"/>
    </location>
</feature>
<reference evidence="2 3" key="1">
    <citation type="submission" date="2024-09" db="EMBL/GenBank/DDBJ databases">
        <authorList>
            <person name="Sun Q."/>
            <person name="Mori K."/>
        </authorList>
    </citation>
    <scope>NUCLEOTIDE SEQUENCE [LARGE SCALE GENOMIC DNA]</scope>
    <source>
        <strain evidence="2 3">NCAIM B.02336</strain>
    </source>
</reference>
<keyword evidence="3" id="KW-1185">Reference proteome</keyword>
<protein>
    <submittedName>
        <fullName evidence="2">DUF6632 domain-containing protein</fullName>
    </submittedName>
</protein>
<keyword evidence="1" id="KW-1133">Transmembrane helix</keyword>
<feature type="transmembrane region" description="Helical" evidence="1">
    <location>
        <begin position="12"/>
        <end position="33"/>
    </location>
</feature>
<accession>A0ABV6PPF8</accession>